<dbReference type="Proteomes" id="UP000663854">
    <property type="component" value="Unassembled WGS sequence"/>
</dbReference>
<sequence>MHDFLHALLFVDSNEFEKFENYGHINITDKEYDLLDLCRIAIDQSNILLWSNFHETHRMTSHHIWPPNHKLIMECIIDAHIVAIYYDTYETNSQRQVEEYENDNTTYCLISQLGNHPTDVKFVRGTKALREEILQRFQHPFQISSTPTQEQIDLFRQKSQTLPLQEFCAYATSKNWYQIDDHSLYGVLVDFIIARKPLSSNE</sequence>
<evidence type="ECO:0000313" key="3">
    <source>
        <dbReference type="Proteomes" id="UP000663870"/>
    </source>
</evidence>
<dbReference type="EMBL" id="CAJNOH010003452">
    <property type="protein sequence ID" value="CAF1336933.1"/>
    <property type="molecule type" value="Genomic_DNA"/>
</dbReference>
<protein>
    <submittedName>
        <fullName evidence="2">Uncharacterized protein</fullName>
    </submittedName>
</protein>
<keyword evidence="3" id="KW-1185">Reference proteome</keyword>
<organism evidence="2 3">
    <name type="scientific">Rotaria sordida</name>
    <dbReference type="NCBI Taxonomy" id="392033"/>
    <lineage>
        <taxon>Eukaryota</taxon>
        <taxon>Metazoa</taxon>
        <taxon>Spiralia</taxon>
        <taxon>Gnathifera</taxon>
        <taxon>Rotifera</taxon>
        <taxon>Eurotatoria</taxon>
        <taxon>Bdelloidea</taxon>
        <taxon>Philodinida</taxon>
        <taxon>Philodinidae</taxon>
        <taxon>Rotaria</taxon>
    </lineage>
</organism>
<dbReference type="Proteomes" id="UP000663870">
    <property type="component" value="Unassembled WGS sequence"/>
</dbReference>
<proteinExistence type="predicted"/>
<dbReference type="AlphaFoldDB" id="A0A816AEW8"/>
<comment type="caution">
    <text evidence="2">The sequence shown here is derived from an EMBL/GenBank/DDBJ whole genome shotgun (WGS) entry which is preliminary data.</text>
</comment>
<dbReference type="EMBL" id="CAJNOL010004783">
    <property type="protein sequence ID" value="CAF1594725.1"/>
    <property type="molecule type" value="Genomic_DNA"/>
</dbReference>
<gene>
    <name evidence="2" type="ORF">JXQ802_LOCUS47604</name>
    <name evidence="1" type="ORF">PYM288_LOCUS31699</name>
</gene>
<accession>A0A816AEW8</accession>
<reference evidence="2" key="1">
    <citation type="submission" date="2021-02" db="EMBL/GenBank/DDBJ databases">
        <authorList>
            <person name="Nowell W R."/>
        </authorList>
    </citation>
    <scope>NUCLEOTIDE SEQUENCE</scope>
</reference>
<evidence type="ECO:0000313" key="1">
    <source>
        <dbReference type="EMBL" id="CAF1336933.1"/>
    </source>
</evidence>
<name>A0A816AEW8_9BILA</name>
<evidence type="ECO:0000313" key="2">
    <source>
        <dbReference type="EMBL" id="CAF1594725.1"/>
    </source>
</evidence>